<dbReference type="Proteomes" id="UP000318065">
    <property type="component" value="Chromosome"/>
</dbReference>
<accession>A0A510HJ96</accession>
<name>A0A510HJ96_9ACTN</name>
<organism evidence="1 2">
    <name type="scientific">Rubrobacter xylanophilus</name>
    <dbReference type="NCBI Taxonomy" id="49319"/>
    <lineage>
        <taxon>Bacteria</taxon>
        <taxon>Bacillati</taxon>
        <taxon>Actinomycetota</taxon>
        <taxon>Rubrobacteria</taxon>
        <taxon>Rubrobacterales</taxon>
        <taxon>Rubrobacteraceae</taxon>
        <taxon>Rubrobacter</taxon>
    </lineage>
</organism>
<reference evidence="1" key="1">
    <citation type="journal article" date="2019" name="Microbiol. Resour. Announc.">
        <title>Complete Genome Sequence of Rubrobacter xylanophilus Strain AA3-22, Isolated from Arima Onsen in Japan.</title>
        <authorList>
            <person name="Tomariguchi N."/>
            <person name="Miyazaki K."/>
        </authorList>
    </citation>
    <scope>NUCLEOTIDE SEQUENCE [LARGE SCALE GENOMIC DNA]</scope>
    <source>
        <strain evidence="1">AA3-22</strain>
    </source>
</reference>
<keyword evidence="2" id="KW-1185">Reference proteome</keyword>
<proteinExistence type="predicted"/>
<sequence length="169" mass="18346">MPGRTPEAADPGYFLLCPLCEGGLLKPFGGRSMRCEACGQVLGGPPLETLRGIAGLPEALGRHPCECGHPEMRLLPGGPYRCPACGDEVSPADPPPQSWMLPDRSEAYRCGWLDGRYLQNFSFTTNGGLARWTSPENRLDYYRGHRDGRNARLAAGEEDYGLRPDAPAA</sequence>
<evidence type="ECO:0000313" key="1">
    <source>
        <dbReference type="EMBL" id="BBL78723.1"/>
    </source>
</evidence>
<protein>
    <submittedName>
        <fullName evidence="1">Uncharacterized protein</fullName>
    </submittedName>
</protein>
<dbReference type="RefSeq" id="WP_143526830.1">
    <property type="nucleotide sequence ID" value="NZ_AP019791.1"/>
</dbReference>
<dbReference type="OrthoDB" id="3381577at2"/>
<dbReference type="EMBL" id="AP019791">
    <property type="protein sequence ID" value="BBL78723.1"/>
    <property type="molecule type" value="Genomic_DNA"/>
</dbReference>
<gene>
    <name evidence="1" type="ORF">RxyAA322_05770</name>
</gene>
<evidence type="ECO:0000313" key="2">
    <source>
        <dbReference type="Proteomes" id="UP000318065"/>
    </source>
</evidence>
<dbReference type="AlphaFoldDB" id="A0A510HJ96"/>